<evidence type="ECO:0000256" key="1">
    <source>
        <dbReference type="SAM" id="MobiDB-lite"/>
    </source>
</evidence>
<feature type="transmembrane region" description="Helical" evidence="2">
    <location>
        <begin position="12"/>
        <end position="32"/>
    </location>
</feature>
<feature type="transmembrane region" description="Helical" evidence="2">
    <location>
        <begin position="165"/>
        <end position="185"/>
    </location>
</feature>
<feature type="transmembrane region" description="Helical" evidence="2">
    <location>
        <begin position="197"/>
        <end position="219"/>
    </location>
</feature>
<feature type="compositionally biased region" description="Basic and acidic residues" evidence="1">
    <location>
        <begin position="298"/>
        <end position="309"/>
    </location>
</feature>
<evidence type="ECO:0000313" key="3">
    <source>
        <dbReference type="EMBL" id="KZV80922.1"/>
    </source>
</evidence>
<gene>
    <name evidence="3" type="ORF">EXIGLDRAFT_845105</name>
</gene>
<dbReference type="Proteomes" id="UP000077266">
    <property type="component" value="Unassembled WGS sequence"/>
</dbReference>
<evidence type="ECO:0000313" key="4">
    <source>
        <dbReference type="Proteomes" id="UP000077266"/>
    </source>
</evidence>
<protein>
    <submittedName>
        <fullName evidence="3">Uncharacterized protein</fullName>
    </submittedName>
</protein>
<keyword evidence="4" id="KW-1185">Reference proteome</keyword>
<keyword evidence="2" id="KW-1133">Transmembrane helix</keyword>
<feature type="transmembrane region" description="Helical" evidence="2">
    <location>
        <begin position="87"/>
        <end position="107"/>
    </location>
</feature>
<proteinExistence type="predicted"/>
<accession>A0A165BMU5</accession>
<keyword evidence="2" id="KW-0812">Transmembrane</keyword>
<sequence length="325" mass="35869">MVNWHDPLVERFCTRIAFILSDICAGCYIWEFCISIRFDWDHLVRKRPLRLNLIAYMGARYLALLTFIGILRVSYVPGPITTCSTWWHFNVTTGHLAVVMSSILLGIRAIAIARCSKSIIAVLVVLGLASLGTSTLADVTIRGVYIAELHVCAATNVEHERVNDIITASLDTLCLAILVCALWAVRGEGGLWRFLAAQGMLGFVAATVAYVPSVIVLMLNLNDGMNQLLGPMTLTSLVVCSTRMYRNLLDFDDVENDILSQTTPNLQWGHYTQGSGDVPLTYIITRSSNVDNATSSDPRTDRVDERKVDISIGNSVQEPYGLPSQ</sequence>
<evidence type="ECO:0000256" key="2">
    <source>
        <dbReference type="SAM" id="Phobius"/>
    </source>
</evidence>
<feature type="transmembrane region" description="Helical" evidence="2">
    <location>
        <begin position="119"/>
        <end position="145"/>
    </location>
</feature>
<dbReference type="OrthoDB" id="3197626at2759"/>
<dbReference type="EMBL" id="KV426435">
    <property type="protein sequence ID" value="KZV80922.1"/>
    <property type="molecule type" value="Genomic_DNA"/>
</dbReference>
<dbReference type="InParanoid" id="A0A165BMU5"/>
<name>A0A165BMU5_EXIGL</name>
<feature type="transmembrane region" description="Helical" evidence="2">
    <location>
        <begin position="53"/>
        <end position="75"/>
    </location>
</feature>
<keyword evidence="2" id="KW-0472">Membrane</keyword>
<dbReference type="AlphaFoldDB" id="A0A165BMU5"/>
<feature type="region of interest" description="Disordered" evidence="1">
    <location>
        <begin position="291"/>
        <end position="325"/>
    </location>
</feature>
<reference evidence="3 4" key="1">
    <citation type="journal article" date="2016" name="Mol. Biol. Evol.">
        <title>Comparative Genomics of Early-Diverging Mushroom-Forming Fungi Provides Insights into the Origins of Lignocellulose Decay Capabilities.</title>
        <authorList>
            <person name="Nagy L.G."/>
            <person name="Riley R."/>
            <person name="Tritt A."/>
            <person name="Adam C."/>
            <person name="Daum C."/>
            <person name="Floudas D."/>
            <person name="Sun H."/>
            <person name="Yadav J.S."/>
            <person name="Pangilinan J."/>
            <person name="Larsson K.H."/>
            <person name="Matsuura K."/>
            <person name="Barry K."/>
            <person name="Labutti K."/>
            <person name="Kuo R."/>
            <person name="Ohm R.A."/>
            <person name="Bhattacharya S.S."/>
            <person name="Shirouzu T."/>
            <person name="Yoshinaga Y."/>
            <person name="Martin F.M."/>
            <person name="Grigoriev I.V."/>
            <person name="Hibbett D.S."/>
        </authorList>
    </citation>
    <scope>NUCLEOTIDE SEQUENCE [LARGE SCALE GENOMIC DNA]</scope>
    <source>
        <strain evidence="3 4">HHB12029</strain>
    </source>
</reference>
<organism evidence="3 4">
    <name type="scientific">Exidia glandulosa HHB12029</name>
    <dbReference type="NCBI Taxonomy" id="1314781"/>
    <lineage>
        <taxon>Eukaryota</taxon>
        <taxon>Fungi</taxon>
        <taxon>Dikarya</taxon>
        <taxon>Basidiomycota</taxon>
        <taxon>Agaricomycotina</taxon>
        <taxon>Agaricomycetes</taxon>
        <taxon>Auriculariales</taxon>
        <taxon>Exidiaceae</taxon>
        <taxon>Exidia</taxon>
    </lineage>
</organism>
<feature type="compositionally biased region" description="Polar residues" evidence="1">
    <location>
        <begin position="312"/>
        <end position="325"/>
    </location>
</feature>